<evidence type="ECO:0000256" key="1">
    <source>
        <dbReference type="SAM" id="Phobius"/>
    </source>
</evidence>
<reference evidence="2 3" key="1">
    <citation type="submission" date="2023-09" db="EMBL/GenBank/DDBJ databases">
        <authorList>
            <person name="Golyshina O.V."/>
            <person name="Lunev E.A."/>
            <person name="Bargiela R."/>
            <person name="Gaines M.C."/>
            <person name="Daum B."/>
            <person name="Bale N.J."/>
            <person name="Koenen M."/>
            <person name="Sinninghe Damst J.S."/>
            <person name="Yakimov M."/>
            <person name="Golyshin P.N."/>
        </authorList>
    </citation>
    <scope>NUCLEOTIDE SEQUENCE [LARGE SCALE GENOMIC DNA]</scope>
    <source>
        <strain evidence="2 3">M1</strain>
    </source>
</reference>
<feature type="transmembrane region" description="Helical" evidence="1">
    <location>
        <begin position="6"/>
        <end position="26"/>
    </location>
</feature>
<evidence type="ECO:0000313" key="2">
    <source>
        <dbReference type="EMBL" id="WYY00753.1"/>
    </source>
</evidence>
<keyword evidence="3" id="KW-1185">Reference proteome</keyword>
<accession>A0AAX4NHR8</accession>
<sequence>MQFSFKVISIILSIIIVISAAGVLIYRNYESKTFGKIDFYIASDEAPNVSNIYITVSDIGVYNGYMWSNHSVDKTTDLYLDNFSHPGIIAEISLPHHTYTYFKLYLSSAYIEVSGVYKKVTLTPNYTKNSLDLNLTGGTTVNLLFSFEIARNLNISNQTLTPVTNLTEKL</sequence>
<protein>
    <recommendedName>
        <fullName evidence="4">DUF4382 domain-containing protein</fullName>
    </recommendedName>
</protein>
<evidence type="ECO:0000313" key="3">
    <source>
        <dbReference type="Proteomes" id="UP001451606"/>
    </source>
</evidence>
<dbReference type="Proteomes" id="UP001451606">
    <property type="component" value="Chromosome"/>
</dbReference>
<keyword evidence="1" id="KW-1133">Transmembrane helix</keyword>
<dbReference type="AlphaFoldDB" id="A0AAX4NHR8"/>
<organism evidence="2 3">
    <name type="scientific">Oxyplasma meridianum</name>
    <dbReference type="NCBI Taxonomy" id="3073602"/>
    <lineage>
        <taxon>Archaea</taxon>
        <taxon>Methanobacteriati</taxon>
        <taxon>Thermoplasmatota</taxon>
        <taxon>Thermoplasmata</taxon>
        <taxon>Thermoplasmatales</taxon>
        <taxon>Thermoplasmataceae</taxon>
        <taxon>Oxyplasma</taxon>
    </lineage>
</organism>
<keyword evidence="1" id="KW-0472">Membrane</keyword>
<proteinExistence type="predicted"/>
<keyword evidence="1" id="KW-0812">Transmembrane</keyword>
<dbReference type="KEGG" id="omr:OXIME_001336"/>
<dbReference type="EMBL" id="CP133772">
    <property type="protein sequence ID" value="WYY00753.1"/>
    <property type="molecule type" value="Genomic_DNA"/>
</dbReference>
<dbReference type="RefSeq" id="WP_393971083.1">
    <property type="nucleotide sequence ID" value="NZ_CP133772.1"/>
</dbReference>
<gene>
    <name evidence="2" type="ORF">OXIME_001336</name>
</gene>
<name>A0AAX4NHR8_9ARCH</name>
<evidence type="ECO:0008006" key="4">
    <source>
        <dbReference type="Google" id="ProtNLM"/>
    </source>
</evidence>
<dbReference type="GeneID" id="95968073"/>